<dbReference type="eggNOG" id="COG0443">
    <property type="taxonomic scope" value="Bacteria"/>
</dbReference>
<dbReference type="SUPFAM" id="SSF53067">
    <property type="entry name" value="Actin-like ATPase domain"/>
    <property type="match status" value="2"/>
</dbReference>
<reference evidence="2 3" key="1">
    <citation type="submission" date="2009-02" db="EMBL/GenBank/DDBJ databases">
        <title>Sequencing of the draft genome and assembly of Dethiobacter alkaliphilus AHT 1.</title>
        <authorList>
            <consortium name="US DOE Joint Genome Institute (JGI-PGF)"/>
            <person name="Lucas S."/>
            <person name="Copeland A."/>
            <person name="Lapidus A."/>
            <person name="Glavina del Rio T."/>
            <person name="Dalin E."/>
            <person name="Tice H."/>
            <person name="Bruce D."/>
            <person name="Goodwin L."/>
            <person name="Pitluck S."/>
            <person name="Larimer F."/>
            <person name="Land M.L."/>
            <person name="Hauser L."/>
            <person name="Muyzer G."/>
        </authorList>
    </citation>
    <scope>NUCLEOTIDE SEQUENCE [LARGE SCALE GENOMIC DNA]</scope>
    <source>
        <strain evidence="2 3">AHT 1</strain>
    </source>
</reference>
<dbReference type="AlphaFoldDB" id="C0GDB2"/>
<sequence length="313" mass="34740">MKESVVGIDLGFGWTKAGHNGQFFRCPSVVGEAVNLFESPTGIENNIQLWYNDQHYFVGELAIRQATIKYFSMAANKARSDISAILAATALAALKPGRVNIVTGLPVDFYFQYKDDLDNQLQHLPNRVRIQMDNKTYNCALEVQQTKIVPQPLGSAMSLILDSRGNTIDHRLASKNILVVDVGFHTLDILALSALEIIRPFSFTRPLGMAVAYKGISQDLGGLPLYDVDRLFIKNQLQNHTAAFQSLARQITEEIAGLNQKFDHYLITGGGGAQLYNWLLPGFERILVPDAQQANVVGYQKLGAKTWSKRNIS</sequence>
<dbReference type="InterPro" id="IPR043129">
    <property type="entry name" value="ATPase_NBD"/>
</dbReference>
<dbReference type="RefSeq" id="WP_008514666.1">
    <property type="nucleotide sequence ID" value="NZ_ACJM01000002.1"/>
</dbReference>
<dbReference type="OrthoDB" id="5412507at2"/>
<comment type="caution">
    <text evidence="2">The sequence shown here is derived from an EMBL/GenBank/DDBJ whole genome shotgun (WGS) entry which is preliminary data.</text>
</comment>
<dbReference type="Pfam" id="PF17989">
    <property type="entry name" value="ALP_N"/>
    <property type="match status" value="1"/>
</dbReference>
<accession>C0GDB2</accession>
<dbReference type="EMBL" id="ACJM01000002">
    <property type="protein sequence ID" value="EEG78633.1"/>
    <property type="molecule type" value="Genomic_DNA"/>
</dbReference>
<dbReference type="STRING" id="555088.DealDRAFT_0563"/>
<protein>
    <recommendedName>
        <fullName evidence="1">Actin-like protein N-terminal domain-containing protein</fullName>
    </recommendedName>
</protein>
<evidence type="ECO:0000313" key="3">
    <source>
        <dbReference type="Proteomes" id="UP000006443"/>
    </source>
</evidence>
<dbReference type="Gene3D" id="3.30.420.40">
    <property type="match status" value="2"/>
</dbReference>
<name>C0GDB2_DETAL</name>
<proteinExistence type="predicted"/>
<evidence type="ECO:0000259" key="1">
    <source>
        <dbReference type="Pfam" id="PF17989"/>
    </source>
</evidence>
<keyword evidence="3" id="KW-1185">Reference proteome</keyword>
<feature type="domain" description="Actin-like protein N-terminal" evidence="1">
    <location>
        <begin position="7"/>
        <end position="154"/>
    </location>
</feature>
<gene>
    <name evidence="2" type="ORF">DealDRAFT_0563</name>
</gene>
<evidence type="ECO:0000313" key="2">
    <source>
        <dbReference type="EMBL" id="EEG78633.1"/>
    </source>
</evidence>
<dbReference type="InterPro" id="IPR040607">
    <property type="entry name" value="ALP_N"/>
</dbReference>
<organism evidence="2 3">
    <name type="scientific">Dethiobacter alkaliphilus AHT 1</name>
    <dbReference type="NCBI Taxonomy" id="555088"/>
    <lineage>
        <taxon>Bacteria</taxon>
        <taxon>Bacillati</taxon>
        <taxon>Bacillota</taxon>
        <taxon>Dethiobacteria</taxon>
        <taxon>Dethiobacterales</taxon>
        <taxon>Dethiobacteraceae</taxon>
        <taxon>Dethiobacter</taxon>
    </lineage>
</organism>
<dbReference type="CDD" id="cd24025">
    <property type="entry name" value="ASKHA_NBD_ParM_pCBH-like"/>
    <property type="match status" value="1"/>
</dbReference>
<dbReference type="Proteomes" id="UP000006443">
    <property type="component" value="Unassembled WGS sequence"/>
</dbReference>